<comment type="caution">
    <text evidence="2">The sequence shown here is derived from an EMBL/GenBank/DDBJ whole genome shotgun (WGS) entry which is preliminary data.</text>
</comment>
<dbReference type="GO" id="GO:0006284">
    <property type="term" value="P:base-excision repair"/>
    <property type="evidence" value="ECO:0007669"/>
    <property type="project" value="InterPro"/>
</dbReference>
<dbReference type="Gene3D" id="1.10.340.30">
    <property type="entry name" value="Hypothetical protein, domain 2"/>
    <property type="match status" value="1"/>
</dbReference>
<dbReference type="GO" id="GO:0046872">
    <property type="term" value="F:metal ion binding"/>
    <property type="evidence" value="ECO:0007669"/>
    <property type="project" value="UniProtKB-KW"/>
</dbReference>
<evidence type="ECO:0000313" key="2">
    <source>
        <dbReference type="EMBL" id="STX10686.1"/>
    </source>
</evidence>
<dbReference type="Proteomes" id="UP000294641">
    <property type="component" value="Unassembled WGS sequence"/>
</dbReference>
<dbReference type="InterPro" id="IPR052891">
    <property type="entry name" value="DNA-3mA_glycosylase"/>
</dbReference>
<dbReference type="GO" id="GO:0008725">
    <property type="term" value="F:DNA-3-methyladenine glycosylase activity"/>
    <property type="evidence" value="ECO:0007669"/>
    <property type="project" value="UniProtKB-EC"/>
</dbReference>
<dbReference type="Pfam" id="PF03352">
    <property type="entry name" value="Adenine_glyco"/>
    <property type="match status" value="1"/>
</dbReference>
<organism evidence="2 4">
    <name type="scientific">Kurthia zopfii</name>
    <dbReference type="NCBI Taxonomy" id="1650"/>
    <lineage>
        <taxon>Bacteria</taxon>
        <taxon>Bacillati</taxon>
        <taxon>Bacillota</taxon>
        <taxon>Bacilli</taxon>
        <taxon>Bacillales</taxon>
        <taxon>Caryophanaceae</taxon>
        <taxon>Kurthia</taxon>
    </lineage>
</organism>
<dbReference type="PANTHER" id="PTHR30037">
    <property type="entry name" value="DNA-3-METHYLADENINE GLYCOSYLASE 1"/>
    <property type="match status" value="1"/>
</dbReference>
<reference evidence="3 5" key="2">
    <citation type="submission" date="2019-03" db="EMBL/GenBank/DDBJ databases">
        <title>Genomic Encyclopedia of Type Strains, Phase IV (KMG-IV): sequencing the most valuable type-strain genomes for metagenomic binning, comparative biology and taxonomic classification.</title>
        <authorList>
            <person name="Goeker M."/>
        </authorList>
    </citation>
    <scope>NUCLEOTIDE SEQUENCE [LARGE SCALE GENOMIC DNA]</scope>
    <source>
        <strain evidence="3 5">DSM 20580</strain>
    </source>
</reference>
<dbReference type="EMBL" id="UGNP01000001">
    <property type="protein sequence ID" value="STX10686.1"/>
    <property type="molecule type" value="Genomic_DNA"/>
</dbReference>
<evidence type="ECO:0000313" key="4">
    <source>
        <dbReference type="Proteomes" id="UP000254330"/>
    </source>
</evidence>
<dbReference type="SUPFAM" id="SSF48150">
    <property type="entry name" value="DNA-glycosylase"/>
    <property type="match status" value="1"/>
</dbReference>
<keyword evidence="2" id="KW-0326">Glycosidase</keyword>
<keyword evidence="1" id="KW-0479">Metal-binding</keyword>
<feature type="binding site" evidence="1">
    <location>
        <position position="19"/>
    </location>
    <ligand>
        <name>Zn(2+)</name>
        <dbReference type="ChEBI" id="CHEBI:29105"/>
    </ligand>
</feature>
<accession>A0A8B4QD88</accession>
<proteinExistence type="predicted"/>
<reference evidence="2 4" key="1">
    <citation type="submission" date="2018-06" db="EMBL/GenBank/DDBJ databases">
        <authorList>
            <consortium name="Pathogen Informatics"/>
            <person name="Doyle S."/>
        </authorList>
    </citation>
    <scope>NUCLEOTIDE SEQUENCE [LARGE SCALE GENOMIC DNA]</scope>
    <source>
        <strain evidence="2 4">NCTC10597</strain>
    </source>
</reference>
<evidence type="ECO:0000313" key="3">
    <source>
        <dbReference type="EMBL" id="TDR43432.1"/>
    </source>
</evidence>
<keyword evidence="2" id="KW-0378">Hydrolase</keyword>
<evidence type="ECO:0000313" key="5">
    <source>
        <dbReference type="Proteomes" id="UP000294641"/>
    </source>
</evidence>
<feature type="binding site" evidence="1">
    <location>
        <position position="177"/>
    </location>
    <ligand>
        <name>Zn(2+)</name>
        <dbReference type="ChEBI" id="CHEBI:29105"/>
    </ligand>
</feature>
<keyword evidence="5" id="KW-1185">Reference proteome</keyword>
<protein>
    <submittedName>
        <fullName evidence="2">DNA-3-methyladenine glycosylase 1</fullName>
        <ecNumber evidence="2">3.2.2.20</ecNumber>
    </submittedName>
    <submittedName>
        <fullName evidence="3">DNA-3-methyladenine glycosylase I</fullName>
    </submittedName>
</protein>
<sequence>MTITRCSWANVSELDQKYHDEEWGVPLSNDADWFETMILESMQAGLSWATILKKRETMREAFDQFDYEKIALYSEERVEELLQNPGIIRHRGKINATINNAKLFMEIQKEFGSFNTFIWDYVGGSPIHNHFQTLADVPATTELSTQLGKDLKKRGFKFLGPTTIYAFMQASGIVDDHVAECFKYNPH</sequence>
<name>A0A8B4QD88_9BACL</name>
<dbReference type="EMBL" id="SNZG01000002">
    <property type="protein sequence ID" value="TDR43432.1"/>
    <property type="molecule type" value="Genomic_DNA"/>
</dbReference>
<dbReference type="AlphaFoldDB" id="A0A8B4QD88"/>
<dbReference type="InterPro" id="IPR005019">
    <property type="entry name" value="Adenine_glyco"/>
</dbReference>
<dbReference type="PANTHER" id="PTHR30037:SF4">
    <property type="entry name" value="DNA-3-METHYLADENINE GLYCOSYLASE I"/>
    <property type="match status" value="1"/>
</dbReference>
<gene>
    <name evidence="2" type="primary">tag</name>
    <name evidence="3" type="ORF">DFR61_102115</name>
    <name evidence="2" type="ORF">NCTC10597_02436</name>
</gene>
<feature type="binding site" evidence="1">
    <location>
        <position position="181"/>
    </location>
    <ligand>
        <name>Zn(2+)</name>
        <dbReference type="ChEBI" id="CHEBI:29105"/>
    </ligand>
</feature>
<feature type="binding site" evidence="1">
    <location>
        <position position="6"/>
    </location>
    <ligand>
        <name>Zn(2+)</name>
        <dbReference type="ChEBI" id="CHEBI:29105"/>
    </ligand>
</feature>
<dbReference type="EC" id="3.2.2.20" evidence="2"/>
<evidence type="ECO:0000256" key="1">
    <source>
        <dbReference type="PIRSR" id="PIRSR605019-1"/>
    </source>
</evidence>
<keyword evidence="1" id="KW-0862">Zinc</keyword>
<dbReference type="InterPro" id="IPR011257">
    <property type="entry name" value="DNA_glycosylase"/>
</dbReference>
<dbReference type="Proteomes" id="UP000254330">
    <property type="component" value="Unassembled WGS sequence"/>
</dbReference>